<dbReference type="PROSITE" id="PS00678">
    <property type="entry name" value="WD_REPEATS_1"/>
    <property type="match status" value="8"/>
</dbReference>
<feature type="repeat" description="WD" evidence="3">
    <location>
        <begin position="1139"/>
        <end position="1180"/>
    </location>
</feature>
<accession>X6N7Q7</accession>
<feature type="repeat" description="WD" evidence="3">
    <location>
        <begin position="1181"/>
        <end position="1222"/>
    </location>
</feature>
<feature type="repeat" description="WD" evidence="3">
    <location>
        <begin position="1517"/>
        <end position="1558"/>
    </location>
</feature>
<dbReference type="InterPro" id="IPR050995">
    <property type="entry name" value="WD-F-box_domain-protein"/>
</dbReference>
<name>X6N7Q7_RETFI</name>
<evidence type="ECO:0000256" key="1">
    <source>
        <dbReference type="ARBA" id="ARBA00022574"/>
    </source>
</evidence>
<dbReference type="Gene3D" id="3.30.460.10">
    <property type="entry name" value="Beta Polymerase, domain 2"/>
    <property type="match status" value="1"/>
</dbReference>
<dbReference type="PROSITE" id="PS50294">
    <property type="entry name" value="WD_REPEATS_REGION"/>
    <property type="match status" value="14"/>
</dbReference>
<dbReference type="GO" id="GO:0035097">
    <property type="term" value="C:histone methyltransferase complex"/>
    <property type="evidence" value="ECO:0007669"/>
    <property type="project" value="UniProtKB-ARBA"/>
</dbReference>
<dbReference type="Pfam" id="PF05729">
    <property type="entry name" value="NACHT"/>
    <property type="match status" value="1"/>
</dbReference>
<feature type="repeat" description="WD" evidence="3">
    <location>
        <begin position="1433"/>
        <end position="1474"/>
    </location>
</feature>
<dbReference type="InterPro" id="IPR027417">
    <property type="entry name" value="P-loop_NTPase"/>
</dbReference>
<dbReference type="PANTHER" id="PTHR14604:SF4">
    <property type="entry name" value="F-BOX DOMAIN-CONTAINING PROTEIN"/>
    <property type="match status" value="1"/>
</dbReference>
<evidence type="ECO:0000259" key="5">
    <source>
        <dbReference type="Pfam" id="PF05729"/>
    </source>
</evidence>
<dbReference type="InterPro" id="IPR036322">
    <property type="entry name" value="WD40_repeat_dom_sf"/>
</dbReference>
<dbReference type="FunFam" id="2.130.10.10:FF:000228">
    <property type="entry name" value="COMPASS-like H3K4 histone methylase component WDR5A"/>
    <property type="match status" value="1"/>
</dbReference>
<feature type="repeat" description="WD" evidence="3">
    <location>
        <begin position="1349"/>
        <end position="1390"/>
    </location>
</feature>
<dbReference type="Pfam" id="PF00400">
    <property type="entry name" value="WD40"/>
    <property type="match status" value="14"/>
</dbReference>
<dbReference type="Gene3D" id="2.130.10.10">
    <property type="entry name" value="YVTN repeat-like/Quinoprotein amine dehydrogenase"/>
    <property type="match status" value="6"/>
</dbReference>
<dbReference type="InterPro" id="IPR001680">
    <property type="entry name" value="WD40_rpt"/>
</dbReference>
<dbReference type="SUPFAM" id="SSF50978">
    <property type="entry name" value="WD40 repeat-like"/>
    <property type="match status" value="2"/>
</dbReference>
<dbReference type="InterPro" id="IPR043519">
    <property type="entry name" value="NT_sf"/>
</dbReference>
<feature type="repeat" description="WD" evidence="3">
    <location>
        <begin position="1265"/>
        <end position="1306"/>
    </location>
</feature>
<comment type="caution">
    <text evidence="6">The sequence shown here is derived from an EMBL/GenBank/DDBJ whole genome shotgun (WGS) entry which is preliminary data.</text>
</comment>
<feature type="region of interest" description="Disordered" evidence="4">
    <location>
        <begin position="58"/>
        <end position="101"/>
    </location>
</feature>
<feature type="repeat" description="WD" evidence="3">
    <location>
        <begin position="1601"/>
        <end position="1642"/>
    </location>
</feature>
<dbReference type="InterPro" id="IPR001646">
    <property type="entry name" value="5peptide_repeat"/>
</dbReference>
<keyword evidence="2" id="KW-0677">Repeat</keyword>
<feature type="repeat" description="WD" evidence="3">
    <location>
        <begin position="1475"/>
        <end position="1516"/>
    </location>
</feature>
<dbReference type="Gene3D" id="2.160.20.80">
    <property type="entry name" value="E3 ubiquitin-protein ligase SopA"/>
    <property type="match status" value="1"/>
</dbReference>
<evidence type="ECO:0000256" key="4">
    <source>
        <dbReference type="SAM" id="MobiDB-lite"/>
    </source>
</evidence>
<dbReference type="SUPFAM" id="SSF81301">
    <property type="entry name" value="Nucleotidyltransferase"/>
    <property type="match status" value="1"/>
</dbReference>
<dbReference type="InterPro" id="IPR007111">
    <property type="entry name" value="NACHT_NTPase"/>
</dbReference>
<organism evidence="6 7">
    <name type="scientific">Reticulomyxa filosa</name>
    <dbReference type="NCBI Taxonomy" id="46433"/>
    <lineage>
        <taxon>Eukaryota</taxon>
        <taxon>Sar</taxon>
        <taxon>Rhizaria</taxon>
        <taxon>Retaria</taxon>
        <taxon>Foraminifera</taxon>
        <taxon>Monothalamids</taxon>
        <taxon>Reticulomyxidae</taxon>
        <taxon>Reticulomyxa</taxon>
    </lineage>
</organism>
<dbReference type="Gene3D" id="3.40.50.300">
    <property type="entry name" value="P-loop containing nucleotide triphosphate hydrolases"/>
    <property type="match status" value="1"/>
</dbReference>
<feature type="repeat" description="WD" evidence="3">
    <location>
        <begin position="1559"/>
        <end position="1600"/>
    </location>
</feature>
<evidence type="ECO:0000256" key="3">
    <source>
        <dbReference type="PROSITE-ProRule" id="PRU00221"/>
    </source>
</evidence>
<feature type="repeat" description="WD" evidence="3">
    <location>
        <begin position="1307"/>
        <end position="1348"/>
    </location>
</feature>
<dbReference type="Pfam" id="PF00805">
    <property type="entry name" value="Pentapeptide"/>
    <property type="match status" value="1"/>
</dbReference>
<evidence type="ECO:0000256" key="2">
    <source>
        <dbReference type="ARBA" id="ARBA00022737"/>
    </source>
</evidence>
<reference evidence="6 7" key="1">
    <citation type="journal article" date="2013" name="Curr. Biol.">
        <title>The Genome of the Foraminiferan Reticulomyxa filosa.</title>
        <authorList>
            <person name="Glockner G."/>
            <person name="Hulsmann N."/>
            <person name="Schleicher M."/>
            <person name="Noegel A.A."/>
            <person name="Eichinger L."/>
            <person name="Gallinger C."/>
            <person name="Pawlowski J."/>
            <person name="Sierra R."/>
            <person name="Euteneuer U."/>
            <person name="Pillet L."/>
            <person name="Moustafa A."/>
            <person name="Platzer M."/>
            <person name="Groth M."/>
            <person name="Szafranski K."/>
            <person name="Schliwa M."/>
        </authorList>
    </citation>
    <scope>NUCLEOTIDE SEQUENCE [LARGE SCALE GENOMIC DNA]</scope>
</reference>
<dbReference type="CDD" id="cd00200">
    <property type="entry name" value="WD40"/>
    <property type="match status" value="2"/>
</dbReference>
<feature type="repeat" description="WD" evidence="3">
    <location>
        <begin position="1097"/>
        <end position="1138"/>
    </location>
</feature>
<dbReference type="SMART" id="SM00320">
    <property type="entry name" value="WD40"/>
    <property type="match status" value="14"/>
</dbReference>
<feature type="domain" description="NACHT" evidence="5">
    <location>
        <begin position="563"/>
        <end position="722"/>
    </location>
</feature>
<feature type="repeat" description="WD" evidence="3">
    <location>
        <begin position="1223"/>
        <end position="1264"/>
    </location>
</feature>
<dbReference type="OMA" id="DIICEWR"/>
<dbReference type="InterPro" id="IPR019775">
    <property type="entry name" value="WD40_repeat_CS"/>
</dbReference>
<dbReference type="InterPro" id="IPR018391">
    <property type="entry name" value="PQQ_b-propeller_rpt"/>
</dbReference>
<dbReference type="PROSITE" id="PS50082">
    <property type="entry name" value="WD_REPEATS_2"/>
    <property type="match status" value="14"/>
</dbReference>
<dbReference type="PRINTS" id="PR00320">
    <property type="entry name" value="GPROTEINBRPT"/>
</dbReference>
<evidence type="ECO:0000313" key="7">
    <source>
        <dbReference type="Proteomes" id="UP000023152"/>
    </source>
</evidence>
<keyword evidence="7" id="KW-1185">Reference proteome</keyword>
<dbReference type="SUPFAM" id="SSF141571">
    <property type="entry name" value="Pentapeptide repeat-like"/>
    <property type="match status" value="1"/>
</dbReference>
<dbReference type="InterPro" id="IPR020472">
    <property type="entry name" value="WD40_PAC1"/>
</dbReference>
<dbReference type="PANTHER" id="PTHR14604">
    <property type="entry name" value="WD40 REPEAT PF20"/>
    <property type="match status" value="1"/>
</dbReference>
<dbReference type="EMBL" id="ASPP01011053">
    <property type="protein sequence ID" value="ETO22081.1"/>
    <property type="molecule type" value="Genomic_DNA"/>
</dbReference>
<dbReference type="SMART" id="SM00564">
    <property type="entry name" value="PQQ"/>
    <property type="match status" value="10"/>
</dbReference>
<keyword evidence="1 3" id="KW-0853">WD repeat</keyword>
<gene>
    <name evidence="6" type="ORF">RFI_15123</name>
</gene>
<dbReference type="SUPFAM" id="SSF52540">
    <property type="entry name" value="P-loop containing nucleoside triphosphate hydrolases"/>
    <property type="match status" value="1"/>
</dbReference>
<feature type="repeat" description="WD" evidence="3">
    <location>
        <begin position="1643"/>
        <end position="1684"/>
    </location>
</feature>
<protein>
    <submittedName>
        <fullName evidence="6">NB-ARC domain-containing protein</fullName>
    </submittedName>
</protein>
<feature type="compositionally biased region" description="Basic and acidic residues" evidence="4">
    <location>
        <begin position="58"/>
        <end position="98"/>
    </location>
</feature>
<dbReference type="InterPro" id="IPR015943">
    <property type="entry name" value="WD40/YVTN_repeat-like_dom_sf"/>
</dbReference>
<sequence>MQRGDEQKSTKEIKALTRLFDGVVEEEELKKQLRQTSGDILTVIEEIVSMSIDQKTETQELTLEDKTEDQNNNGEAKEEKKENEEKLKKVENTGHTGERGPGINLQGYCTNNEGCLASKGNLLVWVNQGFTDISITPDQTCYICPDCGQSTIASVVNVMFFNSEHSIYSSNGSSHVNDNNYQCTYPLESGLSYKLHADKIVQHAINLEDLINRSKGAMESLEILNLVRELEKFSITVAKPPQVKDITRLSEKIKYDYDGHFNRIFDVGRFTILCDNETKLRTAVEVIKKADKFNLIVSEDKDFFEKQSKTHYRFHNIKLYVPKHKIYVEMQATLKQFTTLEGYTVYSNPKLSHLFYEHIRAWKANNPEEEDLKQETDKTLTKINDIICEWRDNKEIGKIARRYKSHLAIGILKPPQLFNKSDTEIDKDISLKIAKFVFEQLCSFIPGYAKDKEKEMTTKEKEKIKEKEQAIYVVLYEYYKQNIIGDKNPASCDDFALLLQESRKQEMEEDIEISRALETYIPLEGHNYAHEDGDDNEKEKTYDCHQHVIEFLEEKQIYHKKKVMIIQGKSGSGKSLFCRHLEETLWSNYISDSKQPIPVYISFPKVYNKNNEKDIILQALKGKKINKEIMEAIREKVSFIFIMDGFDEIFDKYNQNDNQKYFYDRFNLNQWNSKIIVTCRSKVLNDNDINNTLIGTNRNNTLMMHLWPFTKQQMSNYIEKFAKMKSKNKQKGKNDDWTAKQYEETLNDYSNLQKMIEEPFLLQIILSVLPSLVKKYGEGSRISKAQVYEVFNDQWIDIHIQNIITKLSELRIQINIDKIKSTLKQYCLDLGFDMFDQGSQIAIESDFRYQNNNKIIWSKSDPEIENENKGNIVEEKTKTETEIKITNEPSNILVENTQDVWEKYFNGDSIAKYVLRRAGDNKYQFLHKSCQEYYAAQKIIFDIISWKPNDMNNVNNEQFQKQFETYSNKFVINNKLLNEEMGIIEFIADRIYDNNFIFVNLKSRLFRLIESSKNNSNVSIAAANAATILNVARVSMSHRNWDNINISHAILDYAFLEGTSFKEATLNNVSFYKTCLRYTNFTKASINQVNFGEYGYLKGHSNSVNSVQFSPDGSRVVSGSSDKTIRLWDVSSGKQIQSFEGHTNSVNSVQFSPDGSRVVSGSSDKTIRLWDVSSGKQIQSLEGHSNIVNSVQFSPDGNRIISGSDDKTIRLWDASSGELIQSLEGHLDDVNSVQFSPDGNKIVSSSSDKTIRLWDGLSGKLIQLLEGHPKRVNFAQFSSDGSKIVSCSADKIVRLWDASSGKVIQYLQGHLSSVLSAQVSPDGNKIVSSSLDRTIRLWDALSGKLIQSFEGHSSGVLSVQFSSDGNKIISGSGDKIIRLWDVSLQKIIQSSEGHTSSVFSVQFSPDGNKIVSGSLDETIRLWDASSGKIIQCLRGHSKGVLSVQFSPDGNRIVSGSRDKTIRLWNALSGKLIQSLEGHLDDVNSVQFSPDGNRIVSGSRDKTIRLWDVSSGELIQSLEGHLYAVSSIDFAPDGKRIVSGSLDKTVRLWDALSGEQIQSLQGHVNDVNSVQFSPDGSRIVSGSSDKTIRLWDALSGKLIRSLQGHSSGVTSVQFSIDGNRIVSGSNDGIIRLWDASSGKLIQSLEGHSEDVLSVKFSPDGNRIVSGSLDKTIRLLDASSIQSLEGYSGNAKFVHFLPGLSSAFTVDKFGNWSSPNLNSFSVERESILNLQNERASLWKCTWQGGIQATGLSLKGSIWKDTSGLTSLQLSLVEEYGGIF</sequence>
<proteinExistence type="predicted"/>
<evidence type="ECO:0000313" key="6">
    <source>
        <dbReference type="EMBL" id="ETO22081.1"/>
    </source>
</evidence>
<feature type="repeat" description="WD" evidence="3">
    <location>
        <begin position="1391"/>
        <end position="1432"/>
    </location>
</feature>
<dbReference type="Proteomes" id="UP000023152">
    <property type="component" value="Unassembled WGS sequence"/>
</dbReference>